<dbReference type="InterPro" id="IPR003583">
    <property type="entry name" value="Hlx-hairpin-Hlx_DNA-bd_motif"/>
</dbReference>
<dbReference type="InterPro" id="IPR010994">
    <property type="entry name" value="RuvA_2-like"/>
</dbReference>
<dbReference type="GO" id="GO:0016874">
    <property type="term" value="F:ligase activity"/>
    <property type="evidence" value="ECO:0007669"/>
    <property type="project" value="UniProtKB-KW"/>
</dbReference>
<keyword evidence="9 11" id="KW-0234">DNA repair</keyword>
<evidence type="ECO:0000256" key="1">
    <source>
        <dbReference type="ARBA" id="ARBA00004067"/>
    </source>
</evidence>
<dbReference type="Gene3D" id="6.20.10.30">
    <property type="match status" value="1"/>
</dbReference>
<dbReference type="InterPro" id="IPR018239">
    <property type="entry name" value="DNA_ligase_AS"/>
</dbReference>
<dbReference type="Pfam" id="PF03120">
    <property type="entry name" value="OB_DNA_ligase"/>
    <property type="match status" value="1"/>
</dbReference>
<proteinExistence type="inferred from homology"/>
<keyword evidence="4 11" id="KW-0479">Metal-binding</keyword>
<dbReference type="Pfam" id="PF00533">
    <property type="entry name" value="BRCT"/>
    <property type="match status" value="1"/>
</dbReference>
<feature type="binding site" evidence="11">
    <location>
        <position position="288"/>
    </location>
    <ligand>
        <name>NAD(+)</name>
        <dbReference type="ChEBI" id="CHEBI:57540"/>
    </ligand>
</feature>
<dbReference type="SMART" id="SM00292">
    <property type="entry name" value="BRCT"/>
    <property type="match status" value="1"/>
</dbReference>
<feature type="binding site" evidence="11">
    <location>
        <position position="429"/>
    </location>
    <ligand>
        <name>Zn(2+)</name>
        <dbReference type="ChEBI" id="CHEBI:29105"/>
    </ligand>
</feature>
<dbReference type="Proteomes" id="UP000830055">
    <property type="component" value="Chromosome"/>
</dbReference>
<dbReference type="CDD" id="cd17748">
    <property type="entry name" value="BRCT_DNA_ligase_like"/>
    <property type="match status" value="1"/>
</dbReference>
<dbReference type="InterPro" id="IPR012340">
    <property type="entry name" value="NA-bd_OB-fold"/>
</dbReference>
<dbReference type="CDD" id="cd00114">
    <property type="entry name" value="LIGANc"/>
    <property type="match status" value="1"/>
</dbReference>
<evidence type="ECO:0000256" key="4">
    <source>
        <dbReference type="ARBA" id="ARBA00022723"/>
    </source>
</evidence>
<evidence type="ECO:0000256" key="5">
    <source>
        <dbReference type="ARBA" id="ARBA00022763"/>
    </source>
</evidence>
<feature type="binding site" evidence="11">
    <location>
        <position position="136"/>
    </location>
    <ligand>
        <name>NAD(+)</name>
        <dbReference type="ChEBI" id="CHEBI:57540"/>
    </ligand>
</feature>
<dbReference type="NCBIfam" id="NF005932">
    <property type="entry name" value="PRK07956.1"/>
    <property type="match status" value="1"/>
</dbReference>
<dbReference type="InterPro" id="IPR004149">
    <property type="entry name" value="Znf_DNAligase_C4"/>
</dbReference>
<dbReference type="SUPFAM" id="SSF52113">
    <property type="entry name" value="BRCT domain"/>
    <property type="match status" value="1"/>
</dbReference>
<feature type="binding site" evidence="11">
    <location>
        <position position="172"/>
    </location>
    <ligand>
        <name>NAD(+)</name>
        <dbReference type="ChEBI" id="CHEBI:57540"/>
    </ligand>
</feature>
<comment type="similarity">
    <text evidence="11">Belongs to the NAD-dependent DNA ligase family. LigA subfamily.</text>
</comment>
<dbReference type="PANTHER" id="PTHR23389:SF9">
    <property type="entry name" value="DNA LIGASE"/>
    <property type="match status" value="1"/>
</dbReference>
<evidence type="ECO:0000256" key="10">
    <source>
        <dbReference type="ARBA" id="ARBA00034005"/>
    </source>
</evidence>
<feature type="domain" description="BRCT" evidence="13">
    <location>
        <begin position="587"/>
        <end position="667"/>
    </location>
</feature>
<feature type="binding site" evidence="11">
    <location>
        <begin position="32"/>
        <end position="36"/>
    </location>
    <ligand>
        <name>NAD(+)</name>
        <dbReference type="ChEBI" id="CHEBI:57540"/>
    </ligand>
</feature>
<dbReference type="PANTHER" id="PTHR23389">
    <property type="entry name" value="CHROMOSOME TRANSMISSION FIDELITY FACTOR 18"/>
    <property type="match status" value="1"/>
</dbReference>
<evidence type="ECO:0000256" key="2">
    <source>
        <dbReference type="ARBA" id="ARBA00022598"/>
    </source>
</evidence>
<dbReference type="Pfam" id="PF03119">
    <property type="entry name" value="DNA_ligase_ZBD"/>
    <property type="match status" value="1"/>
</dbReference>
<accession>A0ABN6MAF8</accession>
<dbReference type="InterPro" id="IPR041663">
    <property type="entry name" value="DisA/LigA_HHH"/>
</dbReference>
<dbReference type="SUPFAM" id="SSF47781">
    <property type="entry name" value="RuvA domain 2-like"/>
    <property type="match status" value="1"/>
</dbReference>
<dbReference type="InterPro" id="IPR004150">
    <property type="entry name" value="NAD_DNA_ligase_OB"/>
</dbReference>
<dbReference type="PROSITE" id="PS50172">
    <property type="entry name" value="BRCT"/>
    <property type="match status" value="1"/>
</dbReference>
<sequence>MEQAARRARELRQQLEEHAYRYYVLDDPIISDGEYDRLFQELLDLEARHPEVVSADSPTQRVGGAPLDRFSQVSHRLPMLSLENAFSDEDLRTFAERLERFLNAPVSSGFSAEPKLDGLAVELVYQDGRFSLGSTRGDGVVGEDITAQLRTVSSIPLQLKQPCSGLLEVRGEVYMEKRGLAELNESQLARGLPPFANPRNAAAGSLRQLDPAVTAQRPLRFFAYGVADPETTGCVTQTELLGFLRRVGIPVSRNALFCPTIEAVIAHYRRLNQTRHELPYEIDGMVVKIDQFALQNRLGSKARAPRWAIAYKFAATQANTTLLDVEFQVGRTGAVTPVAILEPVLIDGATVSRATLHNEDELQRKDLRIGDTVLVQRAGDVIPEVVKPIADLRRGTETPVVMPRHCPACGAALLRPAGEAVTRCVNPLCPAQRLRSLIHYCSKAGLDIEGLGRKSVEQLHDQGLVNTIVDLYRLDRNRLKDLPGWGEKSADKVLAAVEAAKRPPLARFLAALGIRYVGEINAELLEQHFRSLDDLRRASREKLLEIDGIGPQAADSLVAFFATAEIAEMITALEFLGVKPLAAIGRDNELPLAGMVFVFTGGMQHLSRDEAKKLVKERGGHIASTVTRTVTHVVAGEKSGSKRRRAEELGKIIISEEQFLDLAGYRP</sequence>
<evidence type="ECO:0000256" key="7">
    <source>
        <dbReference type="ARBA" id="ARBA00022842"/>
    </source>
</evidence>
<dbReference type="InterPro" id="IPR001357">
    <property type="entry name" value="BRCT_dom"/>
</dbReference>
<dbReference type="InterPro" id="IPR033136">
    <property type="entry name" value="DNA_ligase_CS"/>
</dbReference>
<dbReference type="SUPFAM" id="SSF56091">
    <property type="entry name" value="DNA ligase/mRNA capping enzyme, catalytic domain"/>
    <property type="match status" value="1"/>
</dbReference>
<feature type="binding site" evidence="11">
    <location>
        <position position="406"/>
    </location>
    <ligand>
        <name>Zn(2+)</name>
        <dbReference type="ChEBI" id="CHEBI:29105"/>
    </ligand>
</feature>
<dbReference type="SMART" id="SM00278">
    <property type="entry name" value="HhH1"/>
    <property type="match status" value="2"/>
</dbReference>
<evidence type="ECO:0000256" key="12">
    <source>
        <dbReference type="RuleBase" id="RU000618"/>
    </source>
</evidence>
<keyword evidence="5 11" id="KW-0227">DNA damage</keyword>
<dbReference type="Gene3D" id="2.40.50.140">
    <property type="entry name" value="Nucleic acid-binding proteins"/>
    <property type="match status" value="1"/>
</dbReference>
<dbReference type="EMBL" id="AP025516">
    <property type="protein sequence ID" value="BDD88543.1"/>
    <property type="molecule type" value="Genomic_DNA"/>
</dbReference>
<keyword evidence="8 11" id="KW-0520">NAD</keyword>
<evidence type="ECO:0000256" key="9">
    <source>
        <dbReference type="ARBA" id="ARBA00023204"/>
    </source>
</evidence>
<dbReference type="EC" id="6.5.1.2" evidence="11 12"/>
<evidence type="ECO:0000256" key="3">
    <source>
        <dbReference type="ARBA" id="ARBA00022705"/>
    </source>
</evidence>
<dbReference type="Gene3D" id="1.10.287.610">
    <property type="entry name" value="Helix hairpin bin"/>
    <property type="match status" value="1"/>
</dbReference>
<dbReference type="PROSITE" id="PS01055">
    <property type="entry name" value="DNA_LIGASE_N1"/>
    <property type="match status" value="1"/>
</dbReference>
<comment type="function">
    <text evidence="1 11">DNA ligase that catalyzes the formation of phosphodiester linkages between 5'-phosphoryl and 3'-hydroxyl groups in double-stranded DNA using NAD as a coenzyme and as the energy source for the reaction. It is essential for DNA replication and repair of damaged DNA.</text>
</comment>
<dbReference type="SUPFAM" id="SSF50249">
    <property type="entry name" value="Nucleic acid-binding proteins"/>
    <property type="match status" value="1"/>
</dbReference>
<evidence type="ECO:0000256" key="6">
    <source>
        <dbReference type="ARBA" id="ARBA00022833"/>
    </source>
</evidence>
<evidence type="ECO:0000313" key="15">
    <source>
        <dbReference type="Proteomes" id="UP000830055"/>
    </source>
</evidence>
<dbReference type="InterPro" id="IPR001679">
    <property type="entry name" value="DNA_ligase"/>
</dbReference>
<dbReference type="InterPro" id="IPR013839">
    <property type="entry name" value="DNAligase_adenylation"/>
</dbReference>
<dbReference type="InterPro" id="IPR036420">
    <property type="entry name" value="BRCT_dom_sf"/>
</dbReference>
<comment type="cofactor">
    <cofactor evidence="11">
        <name>Mg(2+)</name>
        <dbReference type="ChEBI" id="CHEBI:18420"/>
    </cofactor>
    <cofactor evidence="11">
        <name>Mn(2+)</name>
        <dbReference type="ChEBI" id="CHEBI:29035"/>
    </cofactor>
</comment>
<comment type="catalytic activity">
    <reaction evidence="10 11 12">
        <text>NAD(+) + (deoxyribonucleotide)n-3'-hydroxyl + 5'-phospho-(deoxyribonucleotide)m = (deoxyribonucleotide)n+m + AMP + beta-nicotinamide D-nucleotide.</text>
        <dbReference type="EC" id="6.5.1.2"/>
    </reaction>
</comment>
<dbReference type="Gene3D" id="3.30.470.30">
    <property type="entry name" value="DNA ligase/mRNA capping enzyme"/>
    <property type="match status" value="1"/>
</dbReference>
<keyword evidence="7 11" id="KW-0460">Magnesium</keyword>
<keyword evidence="3 11" id="KW-0235">DNA replication</keyword>
<reference evidence="14 15" key="1">
    <citation type="submission" date="2022-01" db="EMBL/GenBank/DDBJ databases">
        <title>Desulfofustis limnae sp. nov., a novel mesophilic sulfate-reducing bacterium isolated from marsh soil.</title>
        <authorList>
            <person name="Watanabe M."/>
            <person name="Takahashi A."/>
            <person name="Kojima H."/>
            <person name="Fukui M."/>
        </authorList>
    </citation>
    <scope>NUCLEOTIDE SEQUENCE [LARGE SCALE GENOMIC DNA]</scope>
    <source>
        <strain evidence="14 15">PPLL</strain>
    </source>
</reference>
<dbReference type="RefSeq" id="WP_284151893.1">
    <property type="nucleotide sequence ID" value="NZ_AP025516.1"/>
</dbReference>
<dbReference type="PIRSF" id="PIRSF001604">
    <property type="entry name" value="LigA"/>
    <property type="match status" value="1"/>
</dbReference>
<dbReference type="InterPro" id="IPR013840">
    <property type="entry name" value="DNAligase_N"/>
</dbReference>
<comment type="caution">
    <text evidence="11">Lacks conserved residue(s) required for the propagation of feature annotation.</text>
</comment>
<dbReference type="Pfam" id="PF14520">
    <property type="entry name" value="HHH_5"/>
    <property type="match status" value="1"/>
</dbReference>
<dbReference type="Pfam" id="PF22745">
    <property type="entry name" value="Nlig-Ia"/>
    <property type="match status" value="1"/>
</dbReference>
<dbReference type="Gene3D" id="1.10.150.20">
    <property type="entry name" value="5' to 3' exonuclease, C-terminal subdomain"/>
    <property type="match status" value="2"/>
</dbReference>
<dbReference type="Pfam" id="PF12826">
    <property type="entry name" value="HHH_2"/>
    <property type="match status" value="1"/>
</dbReference>
<gene>
    <name evidence="11 14" type="primary">ligA</name>
    <name evidence="14" type="ORF">DPPLL_29080</name>
</gene>
<dbReference type="NCBIfam" id="TIGR00575">
    <property type="entry name" value="dnlj"/>
    <property type="match status" value="1"/>
</dbReference>
<evidence type="ECO:0000313" key="14">
    <source>
        <dbReference type="EMBL" id="BDD88543.1"/>
    </source>
</evidence>
<keyword evidence="11" id="KW-0464">Manganese</keyword>
<dbReference type="PROSITE" id="PS01056">
    <property type="entry name" value="DNA_LIGASE_N2"/>
    <property type="match status" value="1"/>
</dbReference>
<protein>
    <recommendedName>
        <fullName evidence="11 12">DNA ligase</fullName>
        <ecNumber evidence="11 12">6.5.1.2</ecNumber>
    </recommendedName>
    <alternativeName>
        <fullName evidence="11">Polydeoxyribonucleotide synthase [NAD(+)]</fullName>
    </alternativeName>
</protein>
<feature type="binding site" evidence="11">
    <location>
        <position position="409"/>
    </location>
    <ligand>
        <name>Zn(2+)</name>
        <dbReference type="ChEBI" id="CHEBI:29105"/>
    </ligand>
</feature>
<dbReference type="HAMAP" id="MF_01588">
    <property type="entry name" value="DNA_ligase_A"/>
    <property type="match status" value="1"/>
</dbReference>
<feature type="binding site" evidence="11">
    <location>
        <position position="312"/>
    </location>
    <ligand>
        <name>NAD(+)</name>
        <dbReference type="ChEBI" id="CHEBI:57540"/>
    </ligand>
</feature>
<keyword evidence="2 11" id="KW-0436">Ligase</keyword>
<dbReference type="SMART" id="SM00532">
    <property type="entry name" value="LIGANc"/>
    <property type="match status" value="1"/>
</dbReference>
<organism evidence="14 15">
    <name type="scientific">Desulfofustis limnaeus</name>
    <dbReference type="NCBI Taxonomy" id="2740163"/>
    <lineage>
        <taxon>Bacteria</taxon>
        <taxon>Pseudomonadati</taxon>
        <taxon>Thermodesulfobacteriota</taxon>
        <taxon>Desulfobulbia</taxon>
        <taxon>Desulfobulbales</taxon>
        <taxon>Desulfocapsaceae</taxon>
        <taxon>Desulfofustis</taxon>
    </lineage>
</organism>
<evidence type="ECO:0000259" key="13">
    <source>
        <dbReference type="PROSITE" id="PS50172"/>
    </source>
</evidence>
<feature type="binding site" evidence="11">
    <location>
        <position position="113"/>
    </location>
    <ligand>
        <name>NAD(+)</name>
        <dbReference type="ChEBI" id="CHEBI:57540"/>
    </ligand>
</feature>
<name>A0ABN6MAF8_9BACT</name>
<feature type="binding site" evidence="11">
    <location>
        <begin position="81"/>
        <end position="82"/>
    </location>
    <ligand>
        <name>NAD(+)</name>
        <dbReference type="ChEBI" id="CHEBI:57540"/>
    </ligand>
</feature>
<feature type="active site" description="N6-AMP-lysine intermediate" evidence="11">
    <location>
        <position position="115"/>
    </location>
</feature>
<keyword evidence="6 11" id="KW-0862">Zinc</keyword>
<dbReference type="Pfam" id="PF01653">
    <property type="entry name" value="DNA_ligase_aden"/>
    <property type="match status" value="1"/>
</dbReference>
<evidence type="ECO:0000256" key="8">
    <source>
        <dbReference type="ARBA" id="ARBA00023027"/>
    </source>
</evidence>
<dbReference type="Gene3D" id="3.40.50.10190">
    <property type="entry name" value="BRCT domain"/>
    <property type="match status" value="1"/>
</dbReference>
<evidence type="ECO:0000256" key="11">
    <source>
        <dbReference type="HAMAP-Rule" id="MF_01588"/>
    </source>
</evidence>
<keyword evidence="15" id="KW-1185">Reference proteome</keyword>